<protein>
    <submittedName>
        <fullName evidence="2">Putative ABC transporter binding protein NosD</fullName>
    </submittedName>
</protein>
<dbReference type="InterPro" id="IPR026464">
    <property type="entry name" value="NosD_copper_fam"/>
</dbReference>
<organism evidence="2 3">
    <name type="scientific">Pseudomonas fluorescens</name>
    <dbReference type="NCBI Taxonomy" id="294"/>
    <lineage>
        <taxon>Bacteria</taxon>
        <taxon>Pseudomonadati</taxon>
        <taxon>Pseudomonadota</taxon>
        <taxon>Gammaproteobacteria</taxon>
        <taxon>Pseudomonadales</taxon>
        <taxon>Pseudomonadaceae</taxon>
        <taxon>Pseudomonas</taxon>
    </lineage>
</organism>
<dbReference type="InterPro" id="IPR011050">
    <property type="entry name" value="Pectin_lyase_fold/virulence"/>
</dbReference>
<dbReference type="NCBIfam" id="TIGR04247">
    <property type="entry name" value="NosD_copper_fam"/>
    <property type="match status" value="1"/>
</dbReference>
<dbReference type="InterPro" id="IPR007742">
    <property type="entry name" value="NosD_dom"/>
</dbReference>
<dbReference type="Pfam" id="PF05048">
    <property type="entry name" value="NosD"/>
    <property type="match status" value="1"/>
</dbReference>
<feature type="domain" description="Carbohydrate-binding/sugar hydrolysis" evidence="1">
    <location>
        <begin position="196"/>
        <end position="371"/>
    </location>
</feature>
<dbReference type="InterPro" id="IPR022441">
    <property type="entry name" value="Para_beta_helix_rpt-2"/>
</dbReference>
<evidence type="ECO:0000313" key="2">
    <source>
        <dbReference type="EMBL" id="VVO07706.1"/>
    </source>
</evidence>
<accession>A0A5E7CSK6</accession>
<dbReference type="SMART" id="SM00722">
    <property type="entry name" value="CASH"/>
    <property type="match status" value="2"/>
</dbReference>
<proteinExistence type="predicted"/>
<dbReference type="InterPro" id="IPR006626">
    <property type="entry name" value="PbH1"/>
</dbReference>
<dbReference type="Gene3D" id="2.160.20.10">
    <property type="entry name" value="Single-stranded right-handed beta-helix, Pectin lyase-like"/>
    <property type="match status" value="2"/>
</dbReference>
<sequence>MVDIKESPVRGSRIKSIALVLLVLSSSVGAVVQPITALPLQAAGEQRWRLPAGEYSGSFSVDQPMQILCEPGAVFQGQGQGNGLIISAPDVTIEGCTFVDWGHDMTAMNAALFILPKAHGAQIKGNRMQGQGFGIWVDGTPDVSLIDNSIQGDPTMRSQDRGNGIHLYAVHGARVIGNHVRDTRDGIYIDTSNGNLLQGNTLEDLRYGVHYMFANDNQLLGNTTRRTRTGYALMQSRKLTVIGNRSEQDQNYGILMNYITYSTLRDNIVTDVRDGGSTGDSMISGAEGKALFIYNSLFNSIEHNHFEGSAVGIHLTAGSEDNRIADNAFVGNQRQVKYVATRLQEWSVDGRGNYWSDYLGWDRNDDGLGDVTYEPNDNVDRLLWLYPQVRLLMNSPGIELLRWVQRAFPVMKSPGVMDSHPLMKAPTQTLTQEPVS</sequence>
<dbReference type="InterPro" id="IPR012334">
    <property type="entry name" value="Pectin_lyas_fold"/>
</dbReference>
<dbReference type="NCBIfam" id="TIGR03804">
    <property type="entry name" value="para_beta_helix"/>
    <property type="match status" value="1"/>
</dbReference>
<dbReference type="OrthoDB" id="9767990at2"/>
<dbReference type="InterPro" id="IPR006633">
    <property type="entry name" value="Carb-bd_sugar_hydrolysis-dom"/>
</dbReference>
<dbReference type="EMBL" id="CABVHY010000014">
    <property type="protein sequence ID" value="VVO07706.1"/>
    <property type="molecule type" value="Genomic_DNA"/>
</dbReference>
<dbReference type="SMART" id="SM00710">
    <property type="entry name" value="PbH1"/>
    <property type="match status" value="10"/>
</dbReference>
<evidence type="ECO:0000259" key="1">
    <source>
        <dbReference type="SMART" id="SM00722"/>
    </source>
</evidence>
<name>A0A5E7CSK6_PSEFL</name>
<dbReference type="RefSeq" id="WP_150804555.1">
    <property type="nucleotide sequence ID" value="NZ_CABVHY010000014.1"/>
</dbReference>
<evidence type="ECO:0000313" key="3">
    <source>
        <dbReference type="Proteomes" id="UP000379480"/>
    </source>
</evidence>
<dbReference type="AlphaFoldDB" id="A0A5E7CSK6"/>
<dbReference type="Proteomes" id="UP000379480">
    <property type="component" value="Unassembled WGS sequence"/>
</dbReference>
<dbReference type="SUPFAM" id="SSF51126">
    <property type="entry name" value="Pectin lyase-like"/>
    <property type="match status" value="1"/>
</dbReference>
<feature type="domain" description="Carbohydrate-binding/sugar hydrolysis" evidence="1">
    <location>
        <begin position="41"/>
        <end position="190"/>
    </location>
</feature>
<gene>
    <name evidence="2" type="primary">nosD_2</name>
    <name evidence="2" type="ORF">PS723_03162</name>
</gene>
<reference evidence="2 3" key="1">
    <citation type="submission" date="2019-09" db="EMBL/GenBank/DDBJ databases">
        <authorList>
            <person name="Chandra G."/>
            <person name="Truman W A."/>
        </authorList>
    </citation>
    <scope>NUCLEOTIDE SEQUENCE [LARGE SCALE GENOMIC DNA]</scope>
    <source>
        <strain evidence="2">PS723</strain>
    </source>
</reference>